<accession>A0AAJ2NS42</accession>
<proteinExistence type="predicted"/>
<dbReference type="AlphaFoldDB" id="A0AAJ2NS42"/>
<organism evidence="2 3">
    <name type="scientific">Alkalihalophilus pseudofirmus</name>
    <name type="common">Bacillus pseudofirmus</name>
    <dbReference type="NCBI Taxonomy" id="79885"/>
    <lineage>
        <taxon>Bacteria</taxon>
        <taxon>Bacillati</taxon>
        <taxon>Bacillota</taxon>
        <taxon>Bacilli</taxon>
        <taxon>Bacillales</taxon>
        <taxon>Bacillaceae</taxon>
        <taxon>Alkalihalophilus</taxon>
    </lineage>
</organism>
<dbReference type="RefSeq" id="WP_323467775.1">
    <property type="nucleotide sequence ID" value="NZ_JAWJAY010000137.1"/>
</dbReference>
<reference evidence="2" key="1">
    <citation type="submission" date="2023-10" db="EMBL/GenBank/DDBJ databases">
        <title>Screening of Alkalihalophilus pseudofirmusBZ-TG-HK211 and Its Alleviation of Salt Stress on Rapeseed Growth.</title>
        <authorList>
            <person name="Zhao B."/>
            <person name="Guo T."/>
        </authorList>
    </citation>
    <scope>NUCLEOTIDE SEQUENCE</scope>
    <source>
        <strain evidence="2">BZ-TG-HK211</strain>
    </source>
</reference>
<evidence type="ECO:0000313" key="3">
    <source>
        <dbReference type="Proteomes" id="UP001285636"/>
    </source>
</evidence>
<feature type="compositionally biased region" description="Basic residues" evidence="1">
    <location>
        <begin position="1"/>
        <end position="19"/>
    </location>
</feature>
<name>A0AAJ2NS42_ALKPS</name>
<dbReference type="EMBL" id="JAWJAY010000137">
    <property type="protein sequence ID" value="MDV2887531.1"/>
    <property type="molecule type" value="Genomic_DNA"/>
</dbReference>
<protein>
    <submittedName>
        <fullName evidence="2">Uncharacterized protein</fullName>
    </submittedName>
</protein>
<comment type="caution">
    <text evidence="2">The sequence shown here is derived from an EMBL/GenBank/DDBJ whole genome shotgun (WGS) entry which is preliminary data.</text>
</comment>
<sequence length="65" mass="7642">MANKKNNKNNTPRRKRYSRAGRLQNAKKWAEQYNGKNLAKGYSKWFGVDLLCAITELEMLGYQFK</sequence>
<feature type="non-terminal residue" evidence="2">
    <location>
        <position position="65"/>
    </location>
</feature>
<gene>
    <name evidence="2" type="ORF">RYX45_20345</name>
</gene>
<evidence type="ECO:0000313" key="2">
    <source>
        <dbReference type="EMBL" id="MDV2887531.1"/>
    </source>
</evidence>
<dbReference type="Proteomes" id="UP001285636">
    <property type="component" value="Unassembled WGS sequence"/>
</dbReference>
<feature type="region of interest" description="Disordered" evidence="1">
    <location>
        <begin position="1"/>
        <end position="24"/>
    </location>
</feature>
<evidence type="ECO:0000256" key="1">
    <source>
        <dbReference type="SAM" id="MobiDB-lite"/>
    </source>
</evidence>